<sequence length="295" mass="34785">MKIVHIVGAGRSGTTLLYKLLCLHPDIVYLSRYNIVFPSIPYFSLINRILKNNLILKRNKWFEDDGNAYFLAQTFIDRLIPMPREGENFYNFCGLKLYGNEYSKQEIDNAQKKFREIIKKYMKMAGGNVFLTKRTANNRRLDILAQITPEAKYIHVVRDGRDVTNSLLNVAWWPTHTLWWSRKRPSDYPQDINTQIELAARTWVEAEKQVSTHFKNISAEKIYNLRYEELVTNPLTEILKIYSFMNLEVPQALPKVISSIRMKSVRNNWKNVFTSEQIERIENIQGELLKRNQYV</sequence>
<name>A0A0A6P490_9GAMM</name>
<reference evidence="2 3" key="1">
    <citation type="journal article" date="2016" name="Front. Microbiol.">
        <title>Single-Cell (Meta-)Genomics of a Dimorphic Candidatus Thiomargarita nelsonii Reveals Genomic Plasticity.</title>
        <authorList>
            <person name="Flood B.E."/>
            <person name="Fliss P."/>
            <person name="Jones D.S."/>
            <person name="Dick G.J."/>
            <person name="Jain S."/>
            <person name="Kaster A.K."/>
            <person name="Winkel M."/>
            <person name="Mussmann M."/>
            <person name="Bailey J."/>
        </authorList>
    </citation>
    <scope>NUCLEOTIDE SEQUENCE [LARGE SCALE GENOMIC DNA]</scope>
    <source>
        <strain evidence="2">Hydrate Ridge</strain>
    </source>
</reference>
<dbReference type="PANTHER" id="PTHR12788">
    <property type="entry name" value="PROTEIN-TYROSINE SULFOTRANSFERASE 2"/>
    <property type="match status" value="1"/>
</dbReference>
<dbReference type="AlphaFoldDB" id="A0A0A6P490"/>
<evidence type="ECO:0008006" key="4">
    <source>
        <dbReference type="Google" id="ProtNLM"/>
    </source>
</evidence>
<evidence type="ECO:0000313" key="2">
    <source>
        <dbReference type="EMBL" id="KHD05573.1"/>
    </source>
</evidence>
<dbReference type="Proteomes" id="UP000030428">
    <property type="component" value="Unassembled WGS sequence"/>
</dbReference>
<accession>A0A0A6P490</accession>
<dbReference type="Gene3D" id="3.40.50.300">
    <property type="entry name" value="P-loop containing nucleotide triphosphate hydrolases"/>
    <property type="match status" value="1"/>
</dbReference>
<dbReference type="Pfam" id="PF13469">
    <property type="entry name" value="Sulfotransfer_3"/>
    <property type="match status" value="1"/>
</dbReference>
<gene>
    <name evidence="2" type="ORF">PN36_04350</name>
</gene>
<dbReference type="InterPro" id="IPR026634">
    <property type="entry name" value="TPST-like"/>
</dbReference>
<evidence type="ECO:0000256" key="1">
    <source>
        <dbReference type="ARBA" id="ARBA00022679"/>
    </source>
</evidence>
<keyword evidence="1" id="KW-0808">Transferase</keyword>
<keyword evidence="3" id="KW-1185">Reference proteome</keyword>
<organism evidence="2 3">
    <name type="scientific">Candidatus Thiomargarita nelsonii</name>
    <dbReference type="NCBI Taxonomy" id="1003181"/>
    <lineage>
        <taxon>Bacteria</taxon>
        <taxon>Pseudomonadati</taxon>
        <taxon>Pseudomonadota</taxon>
        <taxon>Gammaproteobacteria</taxon>
        <taxon>Thiotrichales</taxon>
        <taxon>Thiotrichaceae</taxon>
        <taxon>Thiomargarita</taxon>
    </lineage>
</organism>
<protein>
    <recommendedName>
        <fullName evidence="4">Sulfotransferase</fullName>
    </recommendedName>
</protein>
<dbReference type="InterPro" id="IPR027417">
    <property type="entry name" value="P-loop_NTPase"/>
</dbReference>
<dbReference type="GO" id="GO:0008476">
    <property type="term" value="F:protein-tyrosine sulfotransferase activity"/>
    <property type="evidence" value="ECO:0007669"/>
    <property type="project" value="InterPro"/>
</dbReference>
<dbReference type="EMBL" id="JSZA02000012">
    <property type="protein sequence ID" value="KHD05573.1"/>
    <property type="molecule type" value="Genomic_DNA"/>
</dbReference>
<evidence type="ECO:0000313" key="3">
    <source>
        <dbReference type="Proteomes" id="UP000030428"/>
    </source>
</evidence>
<proteinExistence type="predicted"/>
<comment type="caution">
    <text evidence="2">The sequence shown here is derived from an EMBL/GenBank/DDBJ whole genome shotgun (WGS) entry which is preliminary data.</text>
</comment>
<dbReference type="SUPFAM" id="SSF52540">
    <property type="entry name" value="P-loop containing nucleoside triphosphate hydrolases"/>
    <property type="match status" value="1"/>
</dbReference>
<dbReference type="PANTHER" id="PTHR12788:SF10">
    <property type="entry name" value="PROTEIN-TYROSINE SULFOTRANSFERASE"/>
    <property type="match status" value="1"/>
</dbReference>